<feature type="region of interest" description="Disordered" evidence="1">
    <location>
        <begin position="273"/>
        <end position="376"/>
    </location>
</feature>
<feature type="non-terminal residue" evidence="2">
    <location>
        <position position="634"/>
    </location>
</feature>
<evidence type="ECO:0000313" key="3">
    <source>
        <dbReference type="Proteomes" id="UP001258017"/>
    </source>
</evidence>
<name>A0AAD9VHV3_9HYME</name>
<dbReference type="AlphaFoldDB" id="A0AAD9VHV3"/>
<feature type="compositionally biased region" description="Low complexity" evidence="1">
    <location>
        <begin position="33"/>
        <end position="53"/>
    </location>
</feature>
<feature type="compositionally biased region" description="Polar residues" evidence="1">
    <location>
        <begin position="74"/>
        <end position="84"/>
    </location>
</feature>
<proteinExistence type="predicted"/>
<dbReference type="Proteomes" id="UP001258017">
    <property type="component" value="Unassembled WGS sequence"/>
</dbReference>
<reference evidence="2" key="2">
    <citation type="journal article" date="2023" name="Commun. Biol.">
        <title>Intrasexual cuticular hydrocarbon dimorphism in a wasp sheds light on hydrocarbon biosynthesis genes in Hymenoptera.</title>
        <authorList>
            <person name="Moris V.C."/>
            <person name="Podsiadlowski L."/>
            <person name="Martin S."/>
            <person name="Oeyen J.P."/>
            <person name="Donath A."/>
            <person name="Petersen M."/>
            <person name="Wilbrandt J."/>
            <person name="Misof B."/>
            <person name="Liedtke D."/>
            <person name="Thamm M."/>
            <person name="Scheiner R."/>
            <person name="Schmitt T."/>
            <person name="Niehuis O."/>
        </authorList>
    </citation>
    <scope>NUCLEOTIDE SEQUENCE</scope>
    <source>
        <strain evidence="2">GBR_01_08_01A</strain>
    </source>
</reference>
<feature type="compositionally biased region" description="Low complexity" evidence="1">
    <location>
        <begin position="587"/>
        <end position="600"/>
    </location>
</feature>
<accession>A0AAD9VHV3</accession>
<feature type="compositionally biased region" description="Low complexity" evidence="1">
    <location>
        <begin position="363"/>
        <end position="372"/>
    </location>
</feature>
<dbReference type="EMBL" id="JAIFRP010004494">
    <property type="protein sequence ID" value="KAK2575206.1"/>
    <property type="molecule type" value="Genomic_DNA"/>
</dbReference>
<feature type="compositionally biased region" description="Low complexity" evidence="1">
    <location>
        <begin position="133"/>
        <end position="142"/>
    </location>
</feature>
<feature type="region of interest" description="Disordered" evidence="1">
    <location>
        <begin position="473"/>
        <end position="538"/>
    </location>
</feature>
<feature type="compositionally biased region" description="Basic and acidic residues" evidence="1">
    <location>
        <begin position="159"/>
        <end position="176"/>
    </location>
</feature>
<organism evidence="2 3">
    <name type="scientific">Odynerus spinipes</name>
    <dbReference type="NCBI Taxonomy" id="1348599"/>
    <lineage>
        <taxon>Eukaryota</taxon>
        <taxon>Metazoa</taxon>
        <taxon>Ecdysozoa</taxon>
        <taxon>Arthropoda</taxon>
        <taxon>Hexapoda</taxon>
        <taxon>Insecta</taxon>
        <taxon>Pterygota</taxon>
        <taxon>Neoptera</taxon>
        <taxon>Endopterygota</taxon>
        <taxon>Hymenoptera</taxon>
        <taxon>Apocrita</taxon>
        <taxon>Aculeata</taxon>
        <taxon>Vespoidea</taxon>
        <taxon>Vespidae</taxon>
        <taxon>Eumeninae</taxon>
        <taxon>Odynerus</taxon>
    </lineage>
</organism>
<protein>
    <submittedName>
        <fullName evidence="2">Uncharacterized protein</fullName>
    </submittedName>
</protein>
<sequence length="634" mass="65211">MPVRPRATTVKTTTSLGATVSSPPAVTTPPPTTSTTRTTASTSTNTRTSTSRKSPAKRTPPALVGQAAPLAPRTRSSGGPTTSAAVRGAVSTKTPPHTNQERKATTKVGQRNSTGDSEKRKAPAAPVKPSVGRRAPAAPPATRRITRAAAAALRLQKSGGEEPSIHDISTAKEESGARITPQGPARPRRSIVTGALIRQKSSLGSTPRLRSSARLRGMPAATYAEIAAGRAASTPITTLGGAEKSMGGETPSAPPQTAAMSLTTLTTATITTTSCGGSITSPGVAPTKSPGASPRMSPVPLVAPTINSVPQGRDPGPGFPPLTPSPRRETRRAEKTPATSLKEMEMDQGAQDQRRKQQGPSGGAEEVGAAVGRTPSPIRAITTAATITATAATTVATAGEEAAQEEDWRVVGRGRKGACASPNNVNIVMRSPGGQLSPSIGCGRTDSTGGIFNSNSNTLFNNNNVFLSLNRDDDGGRTSSSNGVNIDLASAAPSGAPLPAAGTSRRCRAGARLRRAANEGERANGCGNPRGSRAQLARGPTEAQLAVITALETAASGEDLEQSAAKVAEYFLSRVTQRGGGAGRSGVGRARGARPAQQAAPETLPRASSDQERIRRATRLQRLYRTKRRRAVQE</sequence>
<feature type="region of interest" description="Disordered" evidence="1">
    <location>
        <begin position="157"/>
        <end position="187"/>
    </location>
</feature>
<keyword evidence="3" id="KW-1185">Reference proteome</keyword>
<reference evidence="2" key="1">
    <citation type="submission" date="2021-08" db="EMBL/GenBank/DDBJ databases">
        <authorList>
            <person name="Misof B."/>
            <person name="Oliver O."/>
            <person name="Podsiadlowski L."/>
            <person name="Donath A."/>
            <person name="Peters R."/>
            <person name="Mayer C."/>
            <person name="Rust J."/>
            <person name="Gunkel S."/>
            <person name="Lesny P."/>
            <person name="Martin S."/>
            <person name="Oeyen J.P."/>
            <person name="Petersen M."/>
            <person name="Panagiotis P."/>
            <person name="Wilbrandt J."/>
            <person name="Tanja T."/>
        </authorList>
    </citation>
    <scope>NUCLEOTIDE SEQUENCE</scope>
    <source>
        <strain evidence="2">GBR_01_08_01A</strain>
        <tissue evidence="2">Thorax + abdomen</tissue>
    </source>
</reference>
<gene>
    <name evidence="2" type="ORF">KPH14_012865</name>
</gene>
<feature type="compositionally biased region" description="Basic and acidic residues" evidence="1">
    <location>
        <begin position="326"/>
        <end position="335"/>
    </location>
</feature>
<comment type="caution">
    <text evidence="2">The sequence shown here is derived from an EMBL/GenBank/DDBJ whole genome shotgun (WGS) entry which is preliminary data.</text>
</comment>
<feature type="compositionally biased region" description="Basic residues" evidence="1">
    <location>
        <begin position="616"/>
        <end position="634"/>
    </location>
</feature>
<feature type="compositionally biased region" description="Low complexity" evidence="1">
    <location>
        <begin position="488"/>
        <end position="502"/>
    </location>
</feature>
<feature type="region of interest" description="Disordered" evidence="1">
    <location>
        <begin position="578"/>
        <end position="634"/>
    </location>
</feature>
<feature type="compositionally biased region" description="Basic residues" evidence="1">
    <location>
        <begin position="505"/>
        <end position="515"/>
    </location>
</feature>
<evidence type="ECO:0000256" key="1">
    <source>
        <dbReference type="SAM" id="MobiDB-lite"/>
    </source>
</evidence>
<evidence type="ECO:0000313" key="2">
    <source>
        <dbReference type="EMBL" id="KAK2575206.1"/>
    </source>
</evidence>
<feature type="region of interest" description="Disordered" evidence="1">
    <location>
        <begin position="1"/>
        <end position="142"/>
    </location>
</feature>